<evidence type="ECO:0000313" key="10">
    <source>
        <dbReference type="Proteomes" id="UP000274131"/>
    </source>
</evidence>
<evidence type="ECO:0000313" key="11">
    <source>
        <dbReference type="WBParaSite" id="EVEC_0000540901-mRNA-1"/>
    </source>
</evidence>
<dbReference type="OrthoDB" id="310895at2759"/>
<dbReference type="FunFam" id="3.40.309.10:FF:000018">
    <property type="entry name" value="Alpha-aminoadipic semialdehyde dehydrogenase"/>
    <property type="match status" value="1"/>
</dbReference>
<sequence>MLFRNILSMKTASFVLQRRLSSMLINNPQYGFLKELGLTEESCGVFDGSWKGSGPLLESICPANGQIIAKVRTGNDNNSQSAFEEWSEVPGPRRGEIVRQIGLALREQRDNLGKLVSLEMGKILAEGKGEVQEFIDICDFALGLSRSFAGQIFPSERPGHVLLEQWNPLGIIGVISAFNFPCAVYGWNSAIALVCGNSVVWKPASTTPLIAVAVTKLIQKVLKENKINEGLCSLMVGGAGRKLPADPLVKLVSFTGSTEVGFGVAEQLGKRFAKMILELGGNNAIIVNEDADLNMVIPATVFAAVGTTGQRCTTTRRLLVHEKVLVSRMKRAYAQIESRIGDPLDTNTLVGPMHTKESVKDYEDAVAEAISSGAKVAYGGKTLTDRPGYYVLPTLVTDIKHNAPIVHRETFAPILYIIKVKNLEEAIKINNEVPQGLSSSLFTQNLQNAMKWIGPKGSDCGIVNVNIPTSGAEIGGAFGGEKETGVGRESGSDSWKQYMRRSTCTINYSKALPLAQGIKFE</sequence>
<keyword evidence="3 7" id="KW-0560">Oxidoreductase</keyword>
<keyword evidence="10" id="KW-1185">Reference proteome</keyword>
<dbReference type="Gene3D" id="3.40.309.10">
    <property type="entry name" value="Aldehyde Dehydrogenase, Chain A, domain 2"/>
    <property type="match status" value="1"/>
</dbReference>
<protein>
    <recommendedName>
        <fullName evidence="5">aldehyde dehydrogenase (NAD(+))</fullName>
        <ecNumber evidence="5">1.2.1.3</ecNumber>
    </recommendedName>
</protein>
<evidence type="ECO:0000313" key="9">
    <source>
        <dbReference type="EMBL" id="VDD90289.1"/>
    </source>
</evidence>
<reference evidence="9 10" key="2">
    <citation type="submission" date="2018-10" db="EMBL/GenBank/DDBJ databases">
        <authorList>
            <consortium name="Pathogen Informatics"/>
        </authorList>
    </citation>
    <scope>NUCLEOTIDE SEQUENCE [LARGE SCALE GENOMIC DNA]</scope>
</reference>
<accession>A0A0N4V5B9</accession>
<organism evidence="11">
    <name type="scientific">Enterobius vermicularis</name>
    <name type="common">Human pinworm</name>
    <dbReference type="NCBI Taxonomy" id="51028"/>
    <lineage>
        <taxon>Eukaryota</taxon>
        <taxon>Metazoa</taxon>
        <taxon>Ecdysozoa</taxon>
        <taxon>Nematoda</taxon>
        <taxon>Chromadorea</taxon>
        <taxon>Rhabditida</taxon>
        <taxon>Spirurina</taxon>
        <taxon>Oxyuridomorpha</taxon>
        <taxon>Oxyuroidea</taxon>
        <taxon>Oxyuridae</taxon>
        <taxon>Enterobius</taxon>
    </lineage>
</organism>
<dbReference type="SUPFAM" id="SSF53720">
    <property type="entry name" value="ALDH-like"/>
    <property type="match status" value="1"/>
</dbReference>
<evidence type="ECO:0000256" key="6">
    <source>
        <dbReference type="PROSITE-ProRule" id="PRU10007"/>
    </source>
</evidence>
<dbReference type="InterPro" id="IPR044638">
    <property type="entry name" value="ALDH7A1-like"/>
</dbReference>
<evidence type="ECO:0000256" key="1">
    <source>
        <dbReference type="ARBA" id="ARBA00009986"/>
    </source>
</evidence>
<reference evidence="11" key="1">
    <citation type="submission" date="2017-02" db="UniProtKB">
        <authorList>
            <consortium name="WormBaseParasite"/>
        </authorList>
    </citation>
    <scope>IDENTIFICATION</scope>
</reference>
<name>A0A0N4V5B9_ENTVE</name>
<feature type="active site" evidence="6">
    <location>
        <position position="278"/>
    </location>
</feature>
<dbReference type="EC" id="1.2.1.3" evidence="5"/>
<dbReference type="GO" id="GO:0004029">
    <property type="term" value="F:aldehyde dehydrogenase (NAD+) activity"/>
    <property type="evidence" value="ECO:0007669"/>
    <property type="project" value="UniProtKB-EC"/>
</dbReference>
<dbReference type="PANTHER" id="PTHR43521">
    <property type="entry name" value="ALPHA-AMINOADIPIC SEMIALDEHYDE DEHYDROGENASE"/>
    <property type="match status" value="1"/>
</dbReference>
<feature type="domain" description="Aldehyde dehydrogenase" evidence="8">
    <location>
        <begin position="57"/>
        <end position="502"/>
    </location>
</feature>
<evidence type="ECO:0000259" key="8">
    <source>
        <dbReference type="Pfam" id="PF00171"/>
    </source>
</evidence>
<dbReference type="PANTHER" id="PTHR43521:SF1">
    <property type="entry name" value="ALPHA-AMINOADIPIC SEMIALDEHYDE DEHYDROGENASE"/>
    <property type="match status" value="1"/>
</dbReference>
<dbReference type="Proteomes" id="UP000274131">
    <property type="component" value="Unassembled WGS sequence"/>
</dbReference>
<dbReference type="PROSITE" id="PS00687">
    <property type="entry name" value="ALDEHYDE_DEHYDR_GLU"/>
    <property type="match status" value="1"/>
</dbReference>
<evidence type="ECO:0000256" key="2">
    <source>
        <dbReference type="ARBA" id="ARBA00011881"/>
    </source>
</evidence>
<comment type="subunit">
    <text evidence="2">Homotetramer.</text>
</comment>
<comment type="similarity">
    <text evidence="1 7">Belongs to the aldehyde dehydrogenase family.</text>
</comment>
<evidence type="ECO:0000256" key="4">
    <source>
        <dbReference type="ARBA" id="ARBA00023027"/>
    </source>
</evidence>
<keyword evidence="4" id="KW-0520">NAD</keyword>
<dbReference type="AlphaFoldDB" id="A0A0N4V5B9"/>
<dbReference type="InterPro" id="IPR029510">
    <property type="entry name" value="Ald_DH_CS_GLU"/>
</dbReference>
<dbReference type="WBParaSite" id="EVEC_0000540901-mRNA-1">
    <property type="protein sequence ID" value="EVEC_0000540901-mRNA-1"/>
    <property type="gene ID" value="EVEC_0000540901"/>
</dbReference>
<evidence type="ECO:0000256" key="7">
    <source>
        <dbReference type="RuleBase" id="RU003345"/>
    </source>
</evidence>
<dbReference type="CDD" id="cd07130">
    <property type="entry name" value="ALDH_F7_AASADH"/>
    <property type="match status" value="1"/>
</dbReference>
<gene>
    <name evidence="9" type="ORF">EVEC_LOCUS5040</name>
</gene>
<dbReference type="InterPro" id="IPR016161">
    <property type="entry name" value="Ald_DH/histidinol_DH"/>
</dbReference>
<dbReference type="Pfam" id="PF00171">
    <property type="entry name" value="Aldedh"/>
    <property type="match status" value="1"/>
</dbReference>
<proteinExistence type="inferred from homology"/>
<dbReference type="InterPro" id="IPR016162">
    <property type="entry name" value="Ald_DH_N"/>
</dbReference>
<dbReference type="Gene3D" id="3.40.605.10">
    <property type="entry name" value="Aldehyde Dehydrogenase, Chain A, domain 1"/>
    <property type="match status" value="1"/>
</dbReference>
<evidence type="ECO:0000256" key="3">
    <source>
        <dbReference type="ARBA" id="ARBA00023002"/>
    </source>
</evidence>
<evidence type="ECO:0000256" key="5">
    <source>
        <dbReference type="ARBA" id="ARBA00024226"/>
    </source>
</evidence>
<dbReference type="EMBL" id="UXUI01008035">
    <property type="protein sequence ID" value="VDD90289.1"/>
    <property type="molecule type" value="Genomic_DNA"/>
</dbReference>
<dbReference type="InterPro" id="IPR015590">
    <property type="entry name" value="Aldehyde_DH_dom"/>
</dbReference>
<dbReference type="InterPro" id="IPR016163">
    <property type="entry name" value="Ald_DH_C"/>
</dbReference>
<dbReference type="STRING" id="51028.A0A0N4V5B9"/>